<dbReference type="Proteomes" id="UP000054538">
    <property type="component" value="Unassembled WGS sequence"/>
</dbReference>
<accession>A0A0D0DTL6</accession>
<sequence>MDPAACASRVCGTISDDLPIEADHHESSFWSYFSSTSHSIRTSRSRSPGSQALCARCKMRPTPFVIINVTLGTDSHITDDRGRFSLKRAATAHSLLEDL</sequence>
<dbReference type="InParanoid" id="A0A0D0DTL6"/>
<dbReference type="EMBL" id="KN824943">
    <property type="protein sequence ID" value="KIK97293.1"/>
    <property type="molecule type" value="Genomic_DNA"/>
</dbReference>
<gene>
    <name evidence="1" type="ORF">PAXRUDRAFT_825102</name>
</gene>
<organism evidence="1 2">
    <name type="scientific">Paxillus rubicundulus Ve08.2h10</name>
    <dbReference type="NCBI Taxonomy" id="930991"/>
    <lineage>
        <taxon>Eukaryota</taxon>
        <taxon>Fungi</taxon>
        <taxon>Dikarya</taxon>
        <taxon>Basidiomycota</taxon>
        <taxon>Agaricomycotina</taxon>
        <taxon>Agaricomycetes</taxon>
        <taxon>Agaricomycetidae</taxon>
        <taxon>Boletales</taxon>
        <taxon>Paxilineae</taxon>
        <taxon>Paxillaceae</taxon>
        <taxon>Paxillus</taxon>
    </lineage>
</organism>
<protein>
    <submittedName>
        <fullName evidence="1">Uncharacterized protein</fullName>
    </submittedName>
</protein>
<reference evidence="1 2" key="1">
    <citation type="submission" date="2014-04" db="EMBL/GenBank/DDBJ databases">
        <authorList>
            <consortium name="DOE Joint Genome Institute"/>
            <person name="Kuo A."/>
            <person name="Kohler A."/>
            <person name="Jargeat P."/>
            <person name="Nagy L.G."/>
            <person name="Floudas D."/>
            <person name="Copeland A."/>
            <person name="Barry K.W."/>
            <person name="Cichocki N."/>
            <person name="Veneault-Fourrey C."/>
            <person name="LaButti K."/>
            <person name="Lindquist E.A."/>
            <person name="Lipzen A."/>
            <person name="Lundell T."/>
            <person name="Morin E."/>
            <person name="Murat C."/>
            <person name="Sun H."/>
            <person name="Tunlid A."/>
            <person name="Henrissat B."/>
            <person name="Grigoriev I.V."/>
            <person name="Hibbett D.S."/>
            <person name="Martin F."/>
            <person name="Nordberg H.P."/>
            <person name="Cantor M.N."/>
            <person name="Hua S.X."/>
        </authorList>
    </citation>
    <scope>NUCLEOTIDE SEQUENCE [LARGE SCALE GENOMIC DNA]</scope>
    <source>
        <strain evidence="1 2">Ve08.2h10</strain>
    </source>
</reference>
<evidence type="ECO:0000313" key="1">
    <source>
        <dbReference type="EMBL" id="KIK97293.1"/>
    </source>
</evidence>
<reference evidence="2" key="2">
    <citation type="submission" date="2015-01" db="EMBL/GenBank/DDBJ databases">
        <title>Evolutionary Origins and Diversification of the Mycorrhizal Mutualists.</title>
        <authorList>
            <consortium name="DOE Joint Genome Institute"/>
            <consortium name="Mycorrhizal Genomics Consortium"/>
            <person name="Kohler A."/>
            <person name="Kuo A."/>
            <person name="Nagy L.G."/>
            <person name="Floudas D."/>
            <person name="Copeland A."/>
            <person name="Barry K.W."/>
            <person name="Cichocki N."/>
            <person name="Veneault-Fourrey C."/>
            <person name="LaButti K."/>
            <person name="Lindquist E.A."/>
            <person name="Lipzen A."/>
            <person name="Lundell T."/>
            <person name="Morin E."/>
            <person name="Murat C."/>
            <person name="Riley R."/>
            <person name="Ohm R."/>
            <person name="Sun H."/>
            <person name="Tunlid A."/>
            <person name="Henrissat B."/>
            <person name="Grigoriev I.V."/>
            <person name="Hibbett D.S."/>
            <person name="Martin F."/>
        </authorList>
    </citation>
    <scope>NUCLEOTIDE SEQUENCE [LARGE SCALE GENOMIC DNA]</scope>
    <source>
        <strain evidence="2">Ve08.2h10</strain>
    </source>
</reference>
<keyword evidence="2" id="KW-1185">Reference proteome</keyword>
<dbReference type="HOGENOM" id="CLU_2321090_0_0_1"/>
<evidence type="ECO:0000313" key="2">
    <source>
        <dbReference type="Proteomes" id="UP000054538"/>
    </source>
</evidence>
<name>A0A0D0DTL6_9AGAM</name>
<proteinExistence type="predicted"/>
<dbReference type="AlphaFoldDB" id="A0A0D0DTL6"/>